<feature type="transmembrane region" description="Helical" evidence="1">
    <location>
        <begin position="64"/>
        <end position="81"/>
    </location>
</feature>
<sequence length="214" mass="22997">MTGKTHLTIGAAIGAAASVYYPFTLQHAALFVGIAGFSALAADLDGTSMLSSKLGKLSKLIRELMLWGGVAFIGIIAYLFFAGHPVSPIVIGSAAAALLLGLVMKQGAIRNALVSVVGCILMYVGFTYQMNWLIGFGLFVAWVPWLKHRGMTHTVWATLIWAAIGWGLEQQLRTEGIAVVATLGYLSHLVADSLTPSGVKWLYPLYKKSIKLRM</sequence>
<evidence type="ECO:0000313" key="3">
    <source>
        <dbReference type="Proteomes" id="UP001229346"/>
    </source>
</evidence>
<dbReference type="PANTHER" id="PTHR35531">
    <property type="entry name" value="INNER MEMBRANE PROTEIN YBCI-RELATED"/>
    <property type="match status" value="1"/>
</dbReference>
<evidence type="ECO:0000313" key="2">
    <source>
        <dbReference type="EMBL" id="MDQ0112399.1"/>
    </source>
</evidence>
<dbReference type="PANTHER" id="PTHR35531:SF1">
    <property type="entry name" value="INNER MEMBRANE PROTEIN YBCI-RELATED"/>
    <property type="match status" value="1"/>
</dbReference>
<keyword evidence="3" id="KW-1185">Reference proteome</keyword>
<reference evidence="2 3" key="1">
    <citation type="submission" date="2023-07" db="EMBL/GenBank/DDBJ databases">
        <title>Sorghum-associated microbial communities from plants grown in Nebraska, USA.</title>
        <authorList>
            <person name="Schachtman D."/>
        </authorList>
    </citation>
    <scope>NUCLEOTIDE SEQUENCE [LARGE SCALE GENOMIC DNA]</scope>
    <source>
        <strain evidence="2 3">CC482</strain>
    </source>
</reference>
<feature type="transmembrane region" description="Helical" evidence="1">
    <location>
        <begin position="111"/>
        <end position="130"/>
    </location>
</feature>
<protein>
    <submittedName>
        <fullName evidence="2">Inner membrane protein</fullName>
    </submittedName>
</protein>
<dbReference type="EMBL" id="JAUSSU010000003">
    <property type="protein sequence ID" value="MDQ0112399.1"/>
    <property type="molecule type" value="Genomic_DNA"/>
</dbReference>
<feature type="transmembrane region" description="Helical" evidence="1">
    <location>
        <begin position="150"/>
        <end position="168"/>
    </location>
</feature>
<dbReference type="Pfam" id="PF04307">
    <property type="entry name" value="YdjM"/>
    <property type="match status" value="1"/>
</dbReference>
<dbReference type="InterPro" id="IPR007404">
    <property type="entry name" value="YdjM-like"/>
</dbReference>
<dbReference type="Proteomes" id="UP001229346">
    <property type="component" value="Unassembled WGS sequence"/>
</dbReference>
<dbReference type="RefSeq" id="WP_307203225.1">
    <property type="nucleotide sequence ID" value="NZ_JAUSSU010000003.1"/>
</dbReference>
<name>A0ABT9TYF5_PAEHA</name>
<proteinExistence type="predicted"/>
<keyword evidence="1" id="KW-1133">Transmembrane helix</keyword>
<keyword evidence="1" id="KW-0472">Membrane</keyword>
<accession>A0ABT9TYF5</accession>
<feature type="transmembrane region" description="Helical" evidence="1">
    <location>
        <begin position="87"/>
        <end position="104"/>
    </location>
</feature>
<organism evidence="2 3">
    <name type="scientific">Paenibacillus harenae</name>
    <dbReference type="NCBI Taxonomy" id="306543"/>
    <lineage>
        <taxon>Bacteria</taxon>
        <taxon>Bacillati</taxon>
        <taxon>Bacillota</taxon>
        <taxon>Bacilli</taxon>
        <taxon>Bacillales</taxon>
        <taxon>Paenibacillaceae</taxon>
        <taxon>Paenibacillus</taxon>
    </lineage>
</organism>
<evidence type="ECO:0000256" key="1">
    <source>
        <dbReference type="SAM" id="Phobius"/>
    </source>
</evidence>
<comment type="caution">
    <text evidence="2">The sequence shown here is derived from an EMBL/GenBank/DDBJ whole genome shotgun (WGS) entry which is preliminary data.</text>
</comment>
<feature type="transmembrane region" description="Helical" evidence="1">
    <location>
        <begin position="27"/>
        <end position="44"/>
    </location>
</feature>
<keyword evidence="1" id="KW-0812">Transmembrane</keyword>
<gene>
    <name evidence="2" type="ORF">J2T15_001834</name>
</gene>